<dbReference type="Pfam" id="PF01400">
    <property type="entry name" value="Astacin"/>
    <property type="match status" value="1"/>
</dbReference>
<dbReference type="InterPro" id="IPR001506">
    <property type="entry name" value="Peptidase_M12A"/>
</dbReference>
<feature type="signal peptide" evidence="3">
    <location>
        <begin position="1"/>
        <end position="20"/>
    </location>
</feature>
<reference evidence="6" key="1">
    <citation type="submission" date="2025-08" db="UniProtKB">
        <authorList>
            <consortium name="RefSeq"/>
        </authorList>
    </citation>
    <scope>IDENTIFICATION</scope>
</reference>
<evidence type="ECO:0000256" key="1">
    <source>
        <dbReference type="PROSITE-ProRule" id="PRU01211"/>
    </source>
</evidence>
<organism evidence="5 6">
    <name type="scientific">Aplysia californica</name>
    <name type="common">California sea hare</name>
    <dbReference type="NCBI Taxonomy" id="6500"/>
    <lineage>
        <taxon>Eukaryota</taxon>
        <taxon>Metazoa</taxon>
        <taxon>Spiralia</taxon>
        <taxon>Lophotrochozoa</taxon>
        <taxon>Mollusca</taxon>
        <taxon>Gastropoda</taxon>
        <taxon>Heterobranchia</taxon>
        <taxon>Euthyneura</taxon>
        <taxon>Tectipleura</taxon>
        <taxon>Aplysiida</taxon>
        <taxon>Aplysioidea</taxon>
        <taxon>Aplysiidae</taxon>
        <taxon>Aplysia</taxon>
    </lineage>
</organism>
<dbReference type="Proteomes" id="UP000694888">
    <property type="component" value="Unplaced"/>
</dbReference>
<feature type="binding site" evidence="1">
    <location>
        <position position="267"/>
    </location>
    <ligand>
        <name>Zn(2+)</name>
        <dbReference type="ChEBI" id="CHEBI:29105"/>
        <note>catalytic</note>
    </ligand>
</feature>
<feature type="region of interest" description="Disordered" evidence="2">
    <location>
        <begin position="112"/>
        <end position="155"/>
    </location>
</feature>
<dbReference type="SMART" id="SM00235">
    <property type="entry name" value="ZnMc"/>
    <property type="match status" value="1"/>
</dbReference>
<feature type="binding site" evidence="1">
    <location>
        <position position="257"/>
    </location>
    <ligand>
        <name>Zn(2+)</name>
        <dbReference type="ChEBI" id="CHEBI:29105"/>
        <note>catalytic</note>
    </ligand>
</feature>
<dbReference type="InterPro" id="IPR024079">
    <property type="entry name" value="MetalloPept_cat_dom_sf"/>
</dbReference>
<feature type="active site" evidence="1">
    <location>
        <position position="258"/>
    </location>
</feature>
<feature type="chain" id="PRO_5046845024" evidence="3">
    <location>
        <begin position="21"/>
        <end position="291"/>
    </location>
</feature>
<comment type="cofactor">
    <cofactor evidence="1">
        <name>Zn(2+)</name>
        <dbReference type="ChEBI" id="CHEBI:29105"/>
    </cofactor>
    <text evidence="1">Binds 1 zinc ion per subunit.</text>
</comment>
<keyword evidence="5" id="KW-1185">Reference proteome</keyword>
<evidence type="ECO:0000313" key="5">
    <source>
        <dbReference type="Proteomes" id="UP000694888"/>
    </source>
</evidence>
<feature type="binding site" evidence="1">
    <location>
        <position position="261"/>
    </location>
    <ligand>
        <name>Zn(2+)</name>
        <dbReference type="ChEBI" id="CHEBI:29105"/>
        <note>catalytic</note>
    </ligand>
</feature>
<gene>
    <name evidence="6" type="primary">LOC106011074</name>
</gene>
<feature type="domain" description="Peptidase M12A" evidence="4">
    <location>
        <begin position="155"/>
        <end position="291"/>
    </location>
</feature>
<dbReference type="Gene3D" id="3.40.390.10">
    <property type="entry name" value="Collagenase (Catalytic Domain)"/>
    <property type="match status" value="1"/>
</dbReference>
<evidence type="ECO:0000256" key="2">
    <source>
        <dbReference type="SAM" id="MobiDB-lite"/>
    </source>
</evidence>
<sequence>MGLFTLFTVGAFSFLVFVSASPYKESLKAAIKNGTLVEKEGEVQEYIMSWEEAVIEEAEERKAAMARGSLYSFVPDRHSRPRENMKALKGRLTEAGLSFKEMADLFMTTGDTFDDLTSEENNQSGERPQDRSWVSGQGQGQKKQNGNGHRSRTKRAITPSEYYRWDYGIVPYMFTESTGENNQKEIRRSQMTFERLTCLRFVPWVNESGVTTNDRLGLGHQGHLRFVVGGGCWSFLGNLRKSSGQQISCCSGSTCIHEIGHAVGMHHEQQSPSADRNWMIRINPENIQDGD</sequence>
<dbReference type="PANTHER" id="PTHR10127:SF850">
    <property type="entry name" value="METALLOENDOPEPTIDASE"/>
    <property type="match status" value="1"/>
</dbReference>
<dbReference type="InterPro" id="IPR006026">
    <property type="entry name" value="Peptidase_Metallo"/>
</dbReference>
<keyword evidence="3" id="KW-0732">Signal</keyword>
<evidence type="ECO:0000259" key="4">
    <source>
        <dbReference type="PROSITE" id="PS51864"/>
    </source>
</evidence>
<protein>
    <submittedName>
        <fullName evidence="6">Blastula protease 10-like</fullName>
    </submittedName>
</protein>
<comment type="caution">
    <text evidence="1">Lacks conserved residue(s) required for the propagation of feature annotation.</text>
</comment>
<dbReference type="PROSITE" id="PS51864">
    <property type="entry name" value="ASTACIN"/>
    <property type="match status" value="1"/>
</dbReference>
<accession>A0ABM0ZUR6</accession>
<dbReference type="GeneID" id="106011074"/>
<dbReference type="SUPFAM" id="SSF55486">
    <property type="entry name" value="Metalloproteases ('zincins'), catalytic domain"/>
    <property type="match status" value="1"/>
</dbReference>
<keyword evidence="1" id="KW-0862">Zinc</keyword>
<dbReference type="PANTHER" id="PTHR10127">
    <property type="entry name" value="DISCOIDIN, CUB, EGF, LAMININ , AND ZINC METALLOPROTEASE DOMAIN CONTAINING"/>
    <property type="match status" value="1"/>
</dbReference>
<proteinExistence type="predicted"/>
<dbReference type="RefSeq" id="XP_012934867.1">
    <property type="nucleotide sequence ID" value="XM_013079413.1"/>
</dbReference>
<evidence type="ECO:0000256" key="3">
    <source>
        <dbReference type="SAM" id="SignalP"/>
    </source>
</evidence>
<keyword evidence="1" id="KW-0645">Protease</keyword>
<evidence type="ECO:0000313" key="6">
    <source>
        <dbReference type="RefSeq" id="XP_012934867.1"/>
    </source>
</evidence>
<name>A0ABM0ZUR6_APLCA</name>
<keyword evidence="1" id="KW-0482">Metalloprotease</keyword>
<keyword evidence="1" id="KW-0479">Metal-binding</keyword>
<keyword evidence="1" id="KW-0378">Hydrolase</keyword>